<dbReference type="PANTHER" id="PTHR14102:SF4">
    <property type="entry name" value="PARTITIONING DEFECTIVE 6 HOMOLOG BETA"/>
    <property type="match status" value="1"/>
</dbReference>
<evidence type="ECO:0000256" key="1">
    <source>
        <dbReference type="ARBA" id="ARBA00004236"/>
    </source>
</evidence>
<dbReference type="FunFam" id="3.10.20.90:FF:000031">
    <property type="entry name" value="Partitioning defective 6 homolog alpha"/>
    <property type="match status" value="1"/>
</dbReference>
<dbReference type="GO" id="GO:0005634">
    <property type="term" value="C:nucleus"/>
    <property type="evidence" value="ECO:0007669"/>
    <property type="project" value="TreeGrafter"/>
</dbReference>
<comment type="subcellular location">
    <subcellularLocation>
        <location evidence="2">Cell junction</location>
        <location evidence="2">Tight junction</location>
    </subcellularLocation>
    <subcellularLocation>
        <location evidence="1">Cell membrane</location>
    </subcellularLocation>
    <subcellularLocation>
        <location evidence="3">Cytoplasm</location>
    </subcellularLocation>
</comment>
<reference evidence="15 16" key="1">
    <citation type="submission" date="2020-04" db="EMBL/GenBank/DDBJ databases">
        <title>Chromosome-level genome assembly of a cyprinid fish Onychostoma macrolepis by integration of Nanopore Sequencing, Bionano and Hi-C technology.</title>
        <authorList>
            <person name="Wang D."/>
        </authorList>
    </citation>
    <scope>NUCLEOTIDE SEQUENCE [LARGE SCALE GENOMIC DNA]</scope>
    <source>
        <strain evidence="15">SWU-2019</strain>
        <tissue evidence="15">Muscle</tissue>
    </source>
</reference>
<evidence type="ECO:0000256" key="7">
    <source>
        <dbReference type="ARBA" id="ARBA00022490"/>
    </source>
</evidence>
<feature type="domain" description="PB1" evidence="14">
    <location>
        <begin position="15"/>
        <end position="95"/>
    </location>
</feature>
<keyword evidence="7" id="KW-0963">Cytoplasm</keyword>
<gene>
    <name evidence="15" type="ORF">G5714_022768</name>
</gene>
<dbReference type="InterPro" id="IPR001478">
    <property type="entry name" value="PDZ"/>
</dbReference>
<evidence type="ECO:0000313" key="15">
    <source>
        <dbReference type="EMBL" id="KAF4096799.1"/>
    </source>
</evidence>
<evidence type="ECO:0000256" key="6">
    <source>
        <dbReference type="ARBA" id="ARBA00022475"/>
    </source>
</evidence>
<keyword evidence="16" id="KW-1185">Reference proteome</keyword>
<dbReference type="CDD" id="cd06718">
    <property type="entry name" value="PDZ_Par6-like"/>
    <property type="match status" value="1"/>
</dbReference>
<dbReference type="InterPro" id="IPR036034">
    <property type="entry name" value="PDZ_sf"/>
</dbReference>
<comment type="caution">
    <text evidence="15">The sequence shown here is derived from an EMBL/GenBank/DDBJ whole genome shotgun (WGS) entry which is preliminary data.</text>
</comment>
<evidence type="ECO:0000256" key="12">
    <source>
        <dbReference type="SAM" id="MobiDB-lite"/>
    </source>
</evidence>
<feature type="domain" description="PDZ" evidence="13">
    <location>
        <begin position="159"/>
        <end position="252"/>
    </location>
</feature>
<keyword evidence="9" id="KW-0965">Cell junction</keyword>
<evidence type="ECO:0000256" key="11">
    <source>
        <dbReference type="ARBA" id="ARBA00023306"/>
    </source>
</evidence>
<dbReference type="PROSITE" id="PS50106">
    <property type="entry name" value="PDZ"/>
    <property type="match status" value="1"/>
</dbReference>
<dbReference type="Pfam" id="PF00595">
    <property type="entry name" value="PDZ"/>
    <property type="match status" value="1"/>
</dbReference>
<dbReference type="GO" id="GO:0005923">
    <property type="term" value="C:bicellular tight junction"/>
    <property type="evidence" value="ECO:0007669"/>
    <property type="project" value="UniProtKB-SubCell"/>
</dbReference>
<evidence type="ECO:0000259" key="13">
    <source>
        <dbReference type="PROSITE" id="PS50106"/>
    </source>
</evidence>
<dbReference type="EMBL" id="JAAMOB010000023">
    <property type="protein sequence ID" value="KAF4096799.1"/>
    <property type="molecule type" value="Genomic_DNA"/>
</dbReference>
<keyword evidence="8" id="KW-0132">Cell division</keyword>
<dbReference type="Gene3D" id="3.10.20.90">
    <property type="entry name" value="Phosphatidylinositol 3-kinase Catalytic Subunit, Chain A, domain 1"/>
    <property type="match status" value="1"/>
</dbReference>
<dbReference type="GO" id="GO:0005938">
    <property type="term" value="C:cell cortex"/>
    <property type="evidence" value="ECO:0007669"/>
    <property type="project" value="TreeGrafter"/>
</dbReference>
<dbReference type="OrthoDB" id="5868434at2759"/>
<dbReference type="InterPro" id="IPR051741">
    <property type="entry name" value="PAR6_homolog"/>
</dbReference>
<comment type="similarity">
    <text evidence="4">Belongs to the PAR6 family.</text>
</comment>
<evidence type="ECO:0000256" key="5">
    <source>
        <dbReference type="ARBA" id="ARBA00022427"/>
    </source>
</evidence>
<keyword evidence="5" id="KW-0796">Tight junction</keyword>
<dbReference type="GO" id="GO:0007098">
    <property type="term" value="P:centrosome cycle"/>
    <property type="evidence" value="ECO:0007669"/>
    <property type="project" value="TreeGrafter"/>
</dbReference>
<evidence type="ECO:0000256" key="10">
    <source>
        <dbReference type="ARBA" id="ARBA00023136"/>
    </source>
</evidence>
<dbReference type="GO" id="GO:0051301">
    <property type="term" value="P:cell division"/>
    <property type="evidence" value="ECO:0007669"/>
    <property type="project" value="UniProtKB-KW"/>
</dbReference>
<dbReference type="CDD" id="cd06403">
    <property type="entry name" value="PB1_Par6"/>
    <property type="match status" value="1"/>
</dbReference>
<feature type="region of interest" description="Disordered" evidence="12">
    <location>
        <begin position="255"/>
        <end position="281"/>
    </location>
</feature>
<keyword evidence="10" id="KW-0472">Membrane</keyword>
<evidence type="ECO:0000256" key="2">
    <source>
        <dbReference type="ARBA" id="ARBA00004435"/>
    </source>
</evidence>
<dbReference type="InterPro" id="IPR053793">
    <property type="entry name" value="PB1-like"/>
</dbReference>
<dbReference type="SUPFAM" id="SSF50156">
    <property type="entry name" value="PDZ domain-like"/>
    <property type="match status" value="1"/>
</dbReference>
<keyword evidence="11" id="KW-0131">Cell cycle</keyword>
<evidence type="ECO:0000313" key="16">
    <source>
        <dbReference type="Proteomes" id="UP000579812"/>
    </source>
</evidence>
<dbReference type="InterPro" id="IPR000270">
    <property type="entry name" value="PB1_dom"/>
</dbReference>
<dbReference type="Gene3D" id="2.30.42.10">
    <property type="match status" value="1"/>
</dbReference>
<protein>
    <submittedName>
        <fullName evidence="15">Uncharacterized protein</fullName>
    </submittedName>
</protein>
<dbReference type="Proteomes" id="UP000579812">
    <property type="component" value="Unassembled WGS sequence"/>
</dbReference>
<dbReference type="SMART" id="SM00666">
    <property type="entry name" value="PB1"/>
    <property type="match status" value="1"/>
</dbReference>
<dbReference type="SMART" id="SM00228">
    <property type="entry name" value="PDZ"/>
    <property type="match status" value="1"/>
</dbReference>
<dbReference type="InterPro" id="IPR034868">
    <property type="entry name" value="PB1_Par6"/>
</dbReference>
<name>A0A7J6BP49_9TELE</name>
<evidence type="ECO:0000256" key="4">
    <source>
        <dbReference type="ARBA" id="ARBA00008625"/>
    </source>
</evidence>
<dbReference type="PROSITE" id="PS51745">
    <property type="entry name" value="PB1"/>
    <property type="match status" value="1"/>
</dbReference>
<evidence type="ECO:0000256" key="3">
    <source>
        <dbReference type="ARBA" id="ARBA00004496"/>
    </source>
</evidence>
<proteinExistence type="inferred from homology"/>
<dbReference type="Pfam" id="PF00564">
    <property type="entry name" value="PB1"/>
    <property type="match status" value="1"/>
</dbReference>
<evidence type="ECO:0000256" key="9">
    <source>
        <dbReference type="ARBA" id="ARBA00022949"/>
    </source>
</evidence>
<keyword evidence="6" id="KW-1003">Cell membrane</keyword>
<dbReference type="GO" id="GO:0060341">
    <property type="term" value="P:regulation of cellular localization"/>
    <property type="evidence" value="ECO:0007669"/>
    <property type="project" value="TreeGrafter"/>
</dbReference>
<dbReference type="FunFam" id="2.30.42.10:FF:000030">
    <property type="entry name" value="Partitioning defective 6 homolog beta"/>
    <property type="match status" value="1"/>
</dbReference>
<evidence type="ECO:0000259" key="14">
    <source>
        <dbReference type="PROSITE" id="PS51745"/>
    </source>
</evidence>
<feature type="compositionally biased region" description="Low complexity" evidence="12">
    <location>
        <begin position="267"/>
        <end position="281"/>
    </location>
</feature>
<dbReference type="SUPFAM" id="SSF54277">
    <property type="entry name" value="CAD &amp; PB1 domains"/>
    <property type="match status" value="1"/>
</dbReference>
<dbReference type="PANTHER" id="PTHR14102">
    <property type="entry name" value="PAR-6-RELATED"/>
    <property type="match status" value="1"/>
</dbReference>
<evidence type="ECO:0000256" key="8">
    <source>
        <dbReference type="ARBA" id="ARBA00022618"/>
    </source>
</evidence>
<sequence length="381" mass="41692">MNKNHRVPSNRTLNAVEVKSKFGAEFRRFSLDRSKPGRFDEFYGLLQHVHRIPNVDLLVGYADVHGDLLPINNDDNYHKAISVAAPLLRLFLQRKEEADYSAFSTDTVTRKKTPAALAAVLLRPDANKKKPPIIISLPKDFRPVSSIIDVDILPETHRRVRLYKHGQEKPLGFYIRDGSSVRVTPQGLEKVPGIFISRMVPGGLAESTGLLAVNDEVLEVNGIEVSGKSLDQVTDMMIANSHNLIITVKPANQRNNVVRSSGGGSSGRSSDSSTSFYGYSTPGSMAMTPSHIIQNYEPDEESEEEEDLVIEANGGAKLIPQAGARATASTSMPALPRYEPHLDLRPSNGTMASSVSVGSLNARDRVLEGRNLEEEGTVITL</sequence>
<organism evidence="15 16">
    <name type="scientific">Onychostoma macrolepis</name>
    <dbReference type="NCBI Taxonomy" id="369639"/>
    <lineage>
        <taxon>Eukaryota</taxon>
        <taxon>Metazoa</taxon>
        <taxon>Chordata</taxon>
        <taxon>Craniata</taxon>
        <taxon>Vertebrata</taxon>
        <taxon>Euteleostomi</taxon>
        <taxon>Actinopterygii</taxon>
        <taxon>Neopterygii</taxon>
        <taxon>Teleostei</taxon>
        <taxon>Ostariophysi</taxon>
        <taxon>Cypriniformes</taxon>
        <taxon>Cyprinidae</taxon>
        <taxon>Acrossocheilinae</taxon>
        <taxon>Onychostoma</taxon>
    </lineage>
</organism>
<accession>A0A7J6BP49</accession>
<dbReference type="GO" id="GO:0007163">
    <property type="term" value="P:establishment or maintenance of cell polarity"/>
    <property type="evidence" value="ECO:0007669"/>
    <property type="project" value="TreeGrafter"/>
</dbReference>
<dbReference type="GO" id="GO:0016324">
    <property type="term" value="C:apical plasma membrane"/>
    <property type="evidence" value="ECO:0007669"/>
    <property type="project" value="TreeGrafter"/>
</dbReference>
<dbReference type="AlphaFoldDB" id="A0A7J6BP49"/>